<evidence type="ECO:0000313" key="2">
    <source>
        <dbReference type="Proteomes" id="UP000235145"/>
    </source>
</evidence>
<dbReference type="AlphaFoldDB" id="A0A9R1V6M8"/>
<accession>A0A9R1V6M8</accession>
<organism evidence="1 2">
    <name type="scientific">Lactuca sativa</name>
    <name type="common">Garden lettuce</name>
    <dbReference type="NCBI Taxonomy" id="4236"/>
    <lineage>
        <taxon>Eukaryota</taxon>
        <taxon>Viridiplantae</taxon>
        <taxon>Streptophyta</taxon>
        <taxon>Embryophyta</taxon>
        <taxon>Tracheophyta</taxon>
        <taxon>Spermatophyta</taxon>
        <taxon>Magnoliopsida</taxon>
        <taxon>eudicotyledons</taxon>
        <taxon>Gunneridae</taxon>
        <taxon>Pentapetalae</taxon>
        <taxon>asterids</taxon>
        <taxon>campanulids</taxon>
        <taxon>Asterales</taxon>
        <taxon>Asteraceae</taxon>
        <taxon>Cichorioideae</taxon>
        <taxon>Cichorieae</taxon>
        <taxon>Lactucinae</taxon>
        <taxon>Lactuca</taxon>
    </lineage>
</organism>
<name>A0A9R1V6M8_LACSA</name>
<evidence type="ECO:0000313" key="1">
    <source>
        <dbReference type="EMBL" id="KAJ0199452.1"/>
    </source>
</evidence>
<keyword evidence="2" id="KW-1185">Reference proteome</keyword>
<comment type="caution">
    <text evidence="1">The sequence shown here is derived from an EMBL/GenBank/DDBJ whole genome shotgun (WGS) entry which is preliminary data.</text>
</comment>
<dbReference type="Proteomes" id="UP000235145">
    <property type="component" value="Unassembled WGS sequence"/>
</dbReference>
<gene>
    <name evidence="1" type="ORF">LSAT_V11C600303900</name>
</gene>
<reference evidence="1 2" key="1">
    <citation type="journal article" date="2017" name="Nat. Commun.">
        <title>Genome assembly with in vitro proximity ligation data and whole-genome triplication in lettuce.</title>
        <authorList>
            <person name="Reyes-Chin-Wo S."/>
            <person name="Wang Z."/>
            <person name="Yang X."/>
            <person name="Kozik A."/>
            <person name="Arikit S."/>
            <person name="Song C."/>
            <person name="Xia L."/>
            <person name="Froenicke L."/>
            <person name="Lavelle D.O."/>
            <person name="Truco M.J."/>
            <person name="Xia R."/>
            <person name="Zhu S."/>
            <person name="Xu C."/>
            <person name="Xu H."/>
            <person name="Xu X."/>
            <person name="Cox K."/>
            <person name="Korf I."/>
            <person name="Meyers B.C."/>
            <person name="Michelmore R.W."/>
        </authorList>
    </citation>
    <scope>NUCLEOTIDE SEQUENCE [LARGE SCALE GENOMIC DNA]</scope>
    <source>
        <strain evidence="2">cv. Salinas</strain>
        <tissue evidence="1">Seedlings</tissue>
    </source>
</reference>
<proteinExistence type="predicted"/>
<sequence length="106" mass="11970">MDESQDHSKTIVPYVMSQVSQRSNVIDVNEGLIIGHIKEVCKGNLGNLAEEPICEDIDGRQSVRLDEFEAFTNDYSTYGDFDAEYSVPNGEDNQVEMEIIKYMVSD</sequence>
<dbReference type="EMBL" id="NBSK02000006">
    <property type="protein sequence ID" value="KAJ0199452.1"/>
    <property type="molecule type" value="Genomic_DNA"/>
</dbReference>
<protein>
    <submittedName>
        <fullName evidence="1">Uncharacterized protein</fullName>
    </submittedName>
</protein>